<protein>
    <submittedName>
        <fullName evidence="1">Uncharacterized protein</fullName>
    </submittedName>
</protein>
<sequence length="82" mass="9772">DLHVTTINKVHKDLKNNLDFEVLNSPEDFVFDNSYFYDTHYHLVKEGRALRTKKQLQFLMQNERVLSCLKRAASFQTKKVQK</sequence>
<dbReference type="AlphaFoldDB" id="A0A6S6UIV3"/>
<proteinExistence type="predicted"/>
<dbReference type="EMBL" id="CACVAQ010000493">
    <property type="protein sequence ID" value="CAA6829457.1"/>
    <property type="molecule type" value="Genomic_DNA"/>
</dbReference>
<accession>A0A6S6UIV3</accession>
<evidence type="ECO:0000313" key="1">
    <source>
        <dbReference type="EMBL" id="CAA6829457.1"/>
    </source>
</evidence>
<reference evidence="1" key="1">
    <citation type="submission" date="2020-01" db="EMBL/GenBank/DDBJ databases">
        <authorList>
            <person name="Meier V. D."/>
            <person name="Meier V D."/>
        </authorList>
    </citation>
    <scope>NUCLEOTIDE SEQUENCE</scope>
    <source>
        <strain evidence="1">HLG_WM_MAG_10</strain>
    </source>
</reference>
<feature type="non-terminal residue" evidence="1">
    <location>
        <position position="1"/>
    </location>
</feature>
<gene>
    <name evidence="1" type="ORF">HELGO_WM60132</name>
</gene>
<name>A0A6S6UIV3_9BACT</name>
<organism evidence="1">
    <name type="scientific">uncultured Aureispira sp</name>
    <dbReference type="NCBI Taxonomy" id="1331704"/>
    <lineage>
        <taxon>Bacteria</taxon>
        <taxon>Pseudomonadati</taxon>
        <taxon>Bacteroidota</taxon>
        <taxon>Saprospiria</taxon>
        <taxon>Saprospirales</taxon>
        <taxon>Saprospiraceae</taxon>
        <taxon>Aureispira</taxon>
        <taxon>environmental samples</taxon>
    </lineage>
</organism>